<accession>A0A6S8NGC8</accession>
<protein>
    <submittedName>
        <fullName evidence="2">Uncharacterized protein</fullName>
    </submittedName>
</protein>
<feature type="region of interest" description="Disordered" evidence="1">
    <location>
        <begin position="68"/>
        <end position="88"/>
    </location>
</feature>
<feature type="region of interest" description="Disordered" evidence="1">
    <location>
        <begin position="209"/>
        <end position="234"/>
    </location>
</feature>
<dbReference type="AlphaFoldDB" id="A0A6S8NGC8"/>
<evidence type="ECO:0000256" key="1">
    <source>
        <dbReference type="SAM" id="MobiDB-lite"/>
    </source>
</evidence>
<sequence>MKEGGFFGSCPAAFDSPLATTTEPGGKSGQKIDMDTAHVLQPLLQKPFETTQPWSGPNIKWVESPAFEREHSHAAPHKPKPPQKQLSMGSGQLQLMAQAVLTRRTPQHSMSGTQQHAQARSTPSRTSSCGALKSSDIAKAARLFSLDLAKHGPTEDHKSHSTGHNIQDAPAPHQHNARCISSDNACYAAANSNTPCRHPPPISARARMSRSISSPADGVPQPSVPSVPDSPAYAAADDPATEHLNAVAAELLRMTLAPSPTDAPTCSNTTLHPITTPPPAPPPTSTNVVALDTRALEGAPTLPAKRHSDSCTPLKLDGEHMSAPRVSFAREQHTHPYMQPPRFNLGKAHLQQLAKAALSRQVSLKQSTGGPHSSPVQSPRSLSKSASTRASSSGSTPKSSDISKFARQFSFNLSKHGPNEDQQPPSRGRKAQVPAPGQKSTRCASSDGASLARSAVTHLHHPPPISARARMSRSISSPPEGVPLPSSAPSSPASVAADNPATEHLDAVAAELLRMILAPSPADVPTCCATDFDPDATPPPTPPTTGKLKKIKHANPHPGTAAAHSSLKATDGPRWGASPLSRPQTD</sequence>
<gene>
    <name evidence="2" type="ORF">DTER00134_LOCUS18399</name>
    <name evidence="3" type="ORF">DTER00134_LOCUS18400</name>
</gene>
<feature type="region of interest" description="Disordered" evidence="1">
    <location>
        <begin position="354"/>
        <end position="499"/>
    </location>
</feature>
<reference evidence="2" key="1">
    <citation type="submission" date="2021-01" db="EMBL/GenBank/DDBJ databases">
        <authorList>
            <person name="Corre E."/>
            <person name="Pelletier E."/>
            <person name="Niang G."/>
            <person name="Scheremetjew M."/>
            <person name="Finn R."/>
            <person name="Kale V."/>
            <person name="Holt S."/>
            <person name="Cochrane G."/>
            <person name="Meng A."/>
            <person name="Brown T."/>
            <person name="Cohen L."/>
        </authorList>
    </citation>
    <scope>NUCLEOTIDE SEQUENCE</scope>
    <source>
        <strain evidence="2">CCMP1320</strain>
    </source>
</reference>
<feature type="region of interest" description="Disordered" evidence="1">
    <location>
        <begin position="104"/>
        <end position="133"/>
    </location>
</feature>
<feature type="region of interest" description="Disordered" evidence="1">
    <location>
        <begin position="529"/>
        <end position="586"/>
    </location>
</feature>
<evidence type="ECO:0000313" key="3">
    <source>
        <dbReference type="EMBL" id="CAE0503327.1"/>
    </source>
</evidence>
<dbReference type="EMBL" id="HBIP01030345">
    <property type="protein sequence ID" value="CAE0503326.1"/>
    <property type="molecule type" value="Transcribed_RNA"/>
</dbReference>
<feature type="compositionally biased region" description="Polar residues" evidence="1">
    <location>
        <begin position="438"/>
        <end position="448"/>
    </location>
</feature>
<feature type="compositionally biased region" description="Polar residues" evidence="1">
    <location>
        <begin position="107"/>
        <end position="129"/>
    </location>
</feature>
<name>A0A6S8NGC8_DUNTE</name>
<dbReference type="EMBL" id="HBIP01030346">
    <property type="protein sequence ID" value="CAE0503327.1"/>
    <property type="molecule type" value="Transcribed_RNA"/>
</dbReference>
<feature type="compositionally biased region" description="Low complexity" evidence="1">
    <location>
        <begin position="466"/>
        <end position="499"/>
    </location>
</feature>
<organism evidence="2">
    <name type="scientific">Dunaliella tertiolecta</name>
    <name type="common">Green alga</name>
    <dbReference type="NCBI Taxonomy" id="3047"/>
    <lineage>
        <taxon>Eukaryota</taxon>
        <taxon>Viridiplantae</taxon>
        <taxon>Chlorophyta</taxon>
        <taxon>core chlorophytes</taxon>
        <taxon>Chlorophyceae</taxon>
        <taxon>CS clade</taxon>
        <taxon>Chlamydomonadales</taxon>
        <taxon>Dunaliellaceae</taxon>
        <taxon>Dunaliella</taxon>
    </lineage>
</organism>
<proteinExistence type="predicted"/>
<feature type="region of interest" description="Disordered" evidence="1">
    <location>
        <begin position="1"/>
        <end position="32"/>
    </location>
</feature>
<feature type="region of interest" description="Disordered" evidence="1">
    <location>
        <begin position="151"/>
        <end position="176"/>
    </location>
</feature>
<feature type="compositionally biased region" description="Polar residues" evidence="1">
    <location>
        <begin position="360"/>
        <end position="379"/>
    </location>
</feature>
<feature type="compositionally biased region" description="Low complexity" evidence="1">
    <location>
        <begin position="380"/>
        <end position="403"/>
    </location>
</feature>
<evidence type="ECO:0000313" key="2">
    <source>
        <dbReference type="EMBL" id="CAE0503326.1"/>
    </source>
</evidence>